<organism evidence="1 2">
    <name type="scientific">Clostridium aminobutyricum</name>
    <dbReference type="NCBI Taxonomy" id="33953"/>
    <lineage>
        <taxon>Bacteria</taxon>
        <taxon>Bacillati</taxon>
        <taxon>Bacillota</taxon>
        <taxon>Clostridia</taxon>
        <taxon>Eubacteriales</taxon>
        <taxon>Clostridiaceae</taxon>
        <taxon>Clostridium</taxon>
    </lineage>
</organism>
<dbReference type="Proteomes" id="UP000664545">
    <property type="component" value="Unassembled WGS sequence"/>
</dbReference>
<dbReference type="RefSeq" id="WP_206582017.1">
    <property type="nucleotide sequence ID" value="NZ_JAFJZZ010000002.1"/>
</dbReference>
<protein>
    <submittedName>
        <fullName evidence="1">Uncharacterized protein</fullName>
    </submittedName>
</protein>
<dbReference type="EMBL" id="JAFJZZ010000002">
    <property type="protein sequence ID" value="MBN7773185.1"/>
    <property type="molecule type" value="Genomic_DNA"/>
</dbReference>
<evidence type="ECO:0000313" key="1">
    <source>
        <dbReference type="EMBL" id="MBN7773185.1"/>
    </source>
</evidence>
<proteinExistence type="predicted"/>
<comment type="caution">
    <text evidence="1">The sequence shown here is derived from an EMBL/GenBank/DDBJ whole genome shotgun (WGS) entry which is preliminary data.</text>
</comment>
<gene>
    <name evidence="1" type="ORF">JYB65_07410</name>
</gene>
<reference evidence="1" key="1">
    <citation type="submission" date="2021-02" db="EMBL/GenBank/DDBJ databases">
        <title>Abyssanaerobacter marinus gen.nov., sp., nov, anaerobic bacterium isolated from the Onnuri vent field of Indian Ocean and suggestion of Mogibacteriaceae fam. nov., and proposal of reclassification of ambiguous this family's genus member.</title>
        <authorList>
            <person name="Kim Y.J."/>
            <person name="Yang J.-A."/>
        </authorList>
    </citation>
    <scope>NUCLEOTIDE SEQUENCE</scope>
    <source>
        <strain evidence="1">DSM 2634</strain>
    </source>
</reference>
<dbReference type="AlphaFoldDB" id="A0A939IGE5"/>
<keyword evidence="2" id="KW-1185">Reference proteome</keyword>
<accession>A0A939IGE5</accession>
<name>A0A939IGE5_CLOAM</name>
<sequence>MQNQNGMKDLDRATNNLIQANVNGNLTYPEVYYRVQPFVMCICDQMDSYGMISQDMLEQATETIYNNVWLMHPDLMEYADPYNAMKSDVETQQRNNDYYRDRGRNFSPGYGGFRRRGLFQDFIYLLLLNEVFRRGRTIY</sequence>
<evidence type="ECO:0000313" key="2">
    <source>
        <dbReference type="Proteomes" id="UP000664545"/>
    </source>
</evidence>